<evidence type="ECO:0000313" key="7">
    <source>
        <dbReference type="Proteomes" id="UP000467240"/>
    </source>
</evidence>
<name>A0A7J5BSE9_9MICO</name>
<dbReference type="SUPFAM" id="SSF102705">
    <property type="entry name" value="NIF3 (NGG1p interacting factor 3)-like"/>
    <property type="match status" value="1"/>
</dbReference>
<dbReference type="GO" id="GO:0046872">
    <property type="term" value="F:metal ion binding"/>
    <property type="evidence" value="ECO:0007669"/>
    <property type="project" value="UniProtKB-KW"/>
</dbReference>
<gene>
    <name evidence="6" type="ORF">F8O01_11050</name>
</gene>
<evidence type="ECO:0000313" key="6">
    <source>
        <dbReference type="EMBL" id="KAB1655975.1"/>
    </source>
</evidence>
<dbReference type="GO" id="GO:0005737">
    <property type="term" value="C:cytoplasm"/>
    <property type="evidence" value="ECO:0007669"/>
    <property type="project" value="TreeGrafter"/>
</dbReference>
<evidence type="ECO:0000256" key="2">
    <source>
        <dbReference type="ARBA" id="ARBA00011643"/>
    </source>
</evidence>
<dbReference type="RefSeq" id="WP_158040923.1">
    <property type="nucleotide sequence ID" value="NZ_JACCFV010000001.1"/>
</dbReference>
<dbReference type="OrthoDB" id="9795763at2"/>
<dbReference type="InterPro" id="IPR002678">
    <property type="entry name" value="DUF34/NIF3"/>
</dbReference>
<reference evidence="6 7" key="1">
    <citation type="submission" date="2019-09" db="EMBL/GenBank/DDBJ databases">
        <title>Phylogeny of genus Pseudoclavibacter and closely related genus.</title>
        <authorList>
            <person name="Li Y."/>
        </authorList>
    </citation>
    <scope>NUCLEOTIDE SEQUENCE [LARGE SCALE GENOMIC DNA]</scope>
    <source>
        <strain evidence="6 7">DSM 23821</strain>
    </source>
</reference>
<evidence type="ECO:0000256" key="3">
    <source>
        <dbReference type="ARBA" id="ARBA00022112"/>
    </source>
</evidence>
<protein>
    <recommendedName>
        <fullName evidence="3">GTP cyclohydrolase 1 type 2 homolog</fullName>
    </recommendedName>
</protein>
<dbReference type="Gene3D" id="3.40.1390.30">
    <property type="entry name" value="NIF3 (NGG1p interacting factor 3)-like"/>
    <property type="match status" value="2"/>
</dbReference>
<dbReference type="FunFam" id="3.40.1390.30:FF:000001">
    <property type="entry name" value="GTP cyclohydrolase 1 type 2"/>
    <property type="match status" value="1"/>
</dbReference>
<evidence type="ECO:0000256" key="5">
    <source>
        <dbReference type="PIRSR" id="PIRSR602678-1"/>
    </source>
</evidence>
<dbReference type="EMBL" id="WBJZ01000013">
    <property type="protein sequence ID" value="KAB1655975.1"/>
    <property type="molecule type" value="Genomic_DNA"/>
</dbReference>
<dbReference type="Proteomes" id="UP000467240">
    <property type="component" value="Unassembled WGS sequence"/>
</dbReference>
<comment type="caution">
    <text evidence="6">The sequence shown here is derived from an EMBL/GenBank/DDBJ whole genome shotgun (WGS) entry which is preliminary data.</text>
</comment>
<keyword evidence="4 5" id="KW-0479">Metal-binding</keyword>
<dbReference type="PANTHER" id="PTHR13799:SF14">
    <property type="entry name" value="GTP CYCLOHYDROLASE 1 TYPE 2 HOMOLOG"/>
    <property type="match status" value="1"/>
</dbReference>
<comment type="subunit">
    <text evidence="2">Homohexamer.</text>
</comment>
<keyword evidence="7" id="KW-1185">Reference proteome</keyword>
<dbReference type="PANTHER" id="PTHR13799">
    <property type="entry name" value="NGG1 INTERACTING FACTOR 3"/>
    <property type="match status" value="1"/>
</dbReference>
<feature type="binding site" evidence="5">
    <location>
        <position position="234"/>
    </location>
    <ligand>
        <name>a divalent metal cation</name>
        <dbReference type="ChEBI" id="CHEBI:60240"/>
        <label>1</label>
    </ligand>
</feature>
<feature type="binding site" evidence="5">
    <location>
        <position position="67"/>
    </location>
    <ligand>
        <name>a divalent metal cation</name>
        <dbReference type="ChEBI" id="CHEBI:60240"/>
        <label>1</label>
    </ligand>
</feature>
<dbReference type="AlphaFoldDB" id="A0A7J5BSE9"/>
<evidence type="ECO:0000256" key="4">
    <source>
        <dbReference type="ARBA" id="ARBA00022723"/>
    </source>
</evidence>
<proteinExistence type="inferred from homology"/>
<feature type="binding site" evidence="5">
    <location>
        <position position="238"/>
    </location>
    <ligand>
        <name>a divalent metal cation</name>
        <dbReference type="ChEBI" id="CHEBI:60240"/>
        <label>1</label>
    </ligand>
</feature>
<accession>A0A7J5BSE9</accession>
<sequence>MSATLRDLLDTFEAMWPAGRAESWDSVGLVTGDPAAPVSRILLAVDAVDETIVEAEELGADLLVTHHPVLLRGVHTIAETTAKGNLLARLVRAGCALMAAHTNADVVERGTSDELARRLRLVDTEPIEPAADDATLGLGRVGRLPEPLTLGALAITVAKILPATATGVRVAGDFDAEVERIAVCGGAGDSFLADPAVVGADVYITSDLRHHPASEAREQARLAGGRPFLVDTSHWASEWLFLDGAAEELRRRHPDVEVVVSERNTDPWDFAVPQ</sequence>
<organism evidence="6 7">
    <name type="scientific">Pseudoclavibacter chungangensis</name>
    <dbReference type="NCBI Taxonomy" id="587635"/>
    <lineage>
        <taxon>Bacteria</taxon>
        <taxon>Bacillati</taxon>
        <taxon>Actinomycetota</taxon>
        <taxon>Actinomycetes</taxon>
        <taxon>Micrococcales</taxon>
        <taxon>Microbacteriaceae</taxon>
        <taxon>Pseudoclavibacter</taxon>
    </lineage>
</organism>
<evidence type="ECO:0000256" key="1">
    <source>
        <dbReference type="ARBA" id="ARBA00006964"/>
    </source>
</evidence>
<feature type="binding site" evidence="5">
    <location>
        <position position="105"/>
    </location>
    <ligand>
        <name>a divalent metal cation</name>
        <dbReference type="ChEBI" id="CHEBI:60240"/>
        <label>1</label>
    </ligand>
</feature>
<comment type="similarity">
    <text evidence="1">Belongs to the GTP cyclohydrolase I type 2/NIF3 family.</text>
</comment>
<dbReference type="NCBIfam" id="TIGR00486">
    <property type="entry name" value="YbgI_SA1388"/>
    <property type="match status" value="1"/>
</dbReference>
<feature type="binding site" evidence="5">
    <location>
        <position position="66"/>
    </location>
    <ligand>
        <name>a divalent metal cation</name>
        <dbReference type="ChEBI" id="CHEBI:60240"/>
        <label>1</label>
    </ligand>
</feature>
<dbReference type="Pfam" id="PF01784">
    <property type="entry name" value="DUF34_NIF3"/>
    <property type="match status" value="1"/>
</dbReference>
<dbReference type="InterPro" id="IPR036069">
    <property type="entry name" value="DUF34/NIF3_sf"/>
</dbReference>